<evidence type="ECO:0000256" key="1">
    <source>
        <dbReference type="ARBA" id="ARBA00022741"/>
    </source>
</evidence>
<dbReference type="Pfam" id="PF21530">
    <property type="entry name" value="Pif1_2B_dom"/>
    <property type="match status" value="1"/>
</dbReference>
<evidence type="ECO:0000256" key="4">
    <source>
        <dbReference type="ARBA" id="ARBA00022806"/>
    </source>
</evidence>
<proteinExistence type="predicted"/>
<evidence type="ECO:0000256" key="8">
    <source>
        <dbReference type="ARBA" id="ARBA00023235"/>
    </source>
</evidence>
<dbReference type="InterPro" id="IPR010285">
    <property type="entry name" value="DNA_helicase_pif1-like_DEAD"/>
</dbReference>
<dbReference type="STRING" id="1618436.UV59_C0031G0013"/>
<evidence type="ECO:0000256" key="6">
    <source>
        <dbReference type="ARBA" id="ARBA00023125"/>
    </source>
</evidence>
<dbReference type="Gene3D" id="3.40.50.300">
    <property type="entry name" value="P-loop containing nucleotide triphosphate hydrolases"/>
    <property type="match status" value="2"/>
</dbReference>
<keyword evidence="8" id="KW-0413">Isomerase</keyword>
<keyword evidence="11" id="KW-0269">Exonuclease</keyword>
<dbReference type="InterPro" id="IPR051055">
    <property type="entry name" value="PIF1_helicase"/>
</dbReference>
<dbReference type="InterPro" id="IPR049163">
    <property type="entry name" value="Pif1-like_2B_dom"/>
</dbReference>
<name>A0A0G1ELA7_9BACT</name>
<accession>A0A0G1ELA7</accession>
<dbReference type="InterPro" id="IPR027417">
    <property type="entry name" value="P-loop_NTPase"/>
</dbReference>
<dbReference type="Pfam" id="PF05970">
    <property type="entry name" value="PIF1"/>
    <property type="match status" value="1"/>
</dbReference>
<feature type="domain" description="DNA helicase Pif1-like 2B" evidence="10">
    <location>
        <begin position="248"/>
        <end position="288"/>
    </location>
</feature>
<evidence type="ECO:0000256" key="3">
    <source>
        <dbReference type="ARBA" id="ARBA00022801"/>
    </source>
</evidence>
<keyword evidence="1" id="KW-0547">Nucleotide-binding</keyword>
<evidence type="ECO:0000256" key="5">
    <source>
        <dbReference type="ARBA" id="ARBA00022840"/>
    </source>
</evidence>
<keyword evidence="4" id="KW-0347">Helicase</keyword>
<evidence type="ECO:0000259" key="10">
    <source>
        <dbReference type="Pfam" id="PF21530"/>
    </source>
</evidence>
<dbReference type="Proteomes" id="UP000034543">
    <property type="component" value="Unassembled WGS sequence"/>
</dbReference>
<evidence type="ECO:0000256" key="2">
    <source>
        <dbReference type="ARBA" id="ARBA00022763"/>
    </source>
</evidence>
<dbReference type="PANTHER" id="PTHR47642">
    <property type="entry name" value="ATP-DEPENDENT DNA HELICASE"/>
    <property type="match status" value="1"/>
</dbReference>
<dbReference type="GO" id="GO:0004527">
    <property type="term" value="F:exonuclease activity"/>
    <property type="evidence" value="ECO:0007669"/>
    <property type="project" value="UniProtKB-KW"/>
</dbReference>
<protein>
    <submittedName>
        <fullName evidence="11">Exonuclease V subunit alpha</fullName>
    </submittedName>
</protein>
<reference evidence="11 12" key="1">
    <citation type="journal article" date="2015" name="Nature">
        <title>rRNA introns, odd ribosomes, and small enigmatic genomes across a large radiation of phyla.</title>
        <authorList>
            <person name="Brown C.T."/>
            <person name="Hug L.A."/>
            <person name="Thomas B.C."/>
            <person name="Sharon I."/>
            <person name="Castelle C.J."/>
            <person name="Singh A."/>
            <person name="Wilkins M.J."/>
            <person name="Williams K.H."/>
            <person name="Banfield J.F."/>
        </authorList>
    </citation>
    <scope>NUCLEOTIDE SEQUENCE [LARGE SCALE GENOMIC DNA]</scope>
</reference>
<keyword evidence="2" id="KW-0227">DNA damage</keyword>
<dbReference type="GO" id="GO:0003678">
    <property type="term" value="F:DNA helicase activity"/>
    <property type="evidence" value="ECO:0007669"/>
    <property type="project" value="InterPro"/>
</dbReference>
<dbReference type="EMBL" id="LCFB01000031">
    <property type="protein sequence ID" value="KKS83826.1"/>
    <property type="molecule type" value="Genomic_DNA"/>
</dbReference>
<keyword evidence="11" id="KW-0540">Nuclease</keyword>
<keyword evidence="7" id="KW-0234">DNA repair</keyword>
<evidence type="ECO:0000256" key="7">
    <source>
        <dbReference type="ARBA" id="ARBA00023204"/>
    </source>
</evidence>
<gene>
    <name evidence="11" type="ORF">UV59_C0031G0013</name>
</gene>
<keyword evidence="6" id="KW-0238">DNA-binding</keyword>
<dbReference type="CDD" id="cd18809">
    <property type="entry name" value="SF1_C_RecD"/>
    <property type="match status" value="1"/>
</dbReference>
<dbReference type="PANTHER" id="PTHR47642:SF5">
    <property type="entry name" value="ATP-DEPENDENT DNA HELICASE"/>
    <property type="match status" value="1"/>
</dbReference>
<evidence type="ECO:0000259" key="9">
    <source>
        <dbReference type="Pfam" id="PF05970"/>
    </source>
</evidence>
<evidence type="ECO:0000313" key="11">
    <source>
        <dbReference type="EMBL" id="KKS83826.1"/>
    </source>
</evidence>
<comment type="caution">
    <text evidence="11">The sequence shown here is derived from an EMBL/GenBank/DDBJ whole genome shotgun (WGS) entry which is preliminary data.</text>
</comment>
<evidence type="ECO:0000313" key="12">
    <source>
        <dbReference type="Proteomes" id="UP000034543"/>
    </source>
</evidence>
<dbReference type="Gene3D" id="2.30.30.940">
    <property type="match status" value="1"/>
</dbReference>
<keyword evidence="5" id="KW-0067">ATP-binding</keyword>
<dbReference type="SUPFAM" id="SSF52540">
    <property type="entry name" value="P-loop containing nucleoside triphosphate hydrolases"/>
    <property type="match status" value="2"/>
</dbReference>
<feature type="domain" description="DNA helicase Pif1-like DEAD-box helicase" evidence="9">
    <location>
        <begin position="3"/>
        <end position="156"/>
    </location>
</feature>
<dbReference type="PATRIC" id="fig|1618436.3.peg.1283"/>
<dbReference type="GO" id="GO:0006281">
    <property type="term" value="P:DNA repair"/>
    <property type="evidence" value="ECO:0007669"/>
    <property type="project" value="InterPro"/>
</dbReference>
<keyword evidence="3" id="KW-0378">Hydrolase</keyword>
<organism evidence="11 12">
    <name type="scientific">Candidatus Gottesmanbacteria bacterium GW2011_GWA1_43_11</name>
    <dbReference type="NCBI Taxonomy" id="1618436"/>
    <lineage>
        <taxon>Bacteria</taxon>
        <taxon>Candidatus Gottesmaniibacteriota</taxon>
    </lineage>
</organism>
<dbReference type="AlphaFoldDB" id="A0A0G1ELA7"/>
<sequence>MQLGRNIYLTGQAGAGKTFVLNSYIKWLRSKHIPHAITASTGIAATHLDGVTLDSWSGLGLRDTLTDGEIRELGHKFHLKQRISQARVLIIDEVSMIKSTRFDAVNRIIRFLKSSDLPFGGMQVILSGDFFQLPPVSQDHGQADFIFKSQSWSTLNLAICYLSGSRRHHDPELINILNAIRHNQVNETVRQQLSSRMHVASLRITPTRLYTHNVDVDAINANELAKINAESRMYAMTTIGPETVTAAMKRSCLAPEQLQLKKGALVMFVRNNYEKGYVNGTLGTIIGFSGEYPLVKTATGARITAEPASWTILDGEKIVAQITQIPLRLAWAITVHKSQGMTLDAAEIDLSKSFVEGMGYVALSRVKSISGLKLLGFNEMALRVSPEIQTVDTQLFNQSQQEAVNLERLSFWKRWSGKRAFMYKLTS</sequence>
<dbReference type="GO" id="GO:0000723">
    <property type="term" value="P:telomere maintenance"/>
    <property type="evidence" value="ECO:0007669"/>
    <property type="project" value="InterPro"/>
</dbReference>